<dbReference type="EMBL" id="JBHULS010000002">
    <property type="protein sequence ID" value="MFD2551392.1"/>
    <property type="molecule type" value="Genomic_DNA"/>
</dbReference>
<evidence type="ECO:0000313" key="2">
    <source>
        <dbReference type="EMBL" id="MFD2551392.1"/>
    </source>
</evidence>
<feature type="signal peptide" evidence="1">
    <location>
        <begin position="1"/>
        <end position="25"/>
    </location>
</feature>
<sequence length="96" mass="10668">MHKTVFAIFFAGVFAAFLVVPSVMAAVNDNFDISVLAASSEEEETHVKDFEIKPVFQDQTNNTIFTDLVEFQKTDVKNYNSLAKELVLPPPENLGS</sequence>
<proteinExistence type="predicted"/>
<keyword evidence="3" id="KW-1185">Reference proteome</keyword>
<evidence type="ECO:0000313" key="3">
    <source>
        <dbReference type="Proteomes" id="UP001597472"/>
    </source>
</evidence>
<protein>
    <recommendedName>
        <fullName evidence="4">Secreted protein</fullName>
    </recommendedName>
</protein>
<comment type="caution">
    <text evidence="2">The sequence shown here is derived from an EMBL/GenBank/DDBJ whole genome shotgun (WGS) entry which is preliminary data.</text>
</comment>
<gene>
    <name evidence="2" type="ORF">ACFSQP_06135</name>
</gene>
<reference evidence="3" key="1">
    <citation type="journal article" date="2019" name="Int. J. Syst. Evol. Microbiol.">
        <title>The Global Catalogue of Microorganisms (GCM) 10K type strain sequencing project: providing services to taxonomists for standard genome sequencing and annotation.</title>
        <authorList>
            <consortium name="The Broad Institute Genomics Platform"/>
            <consortium name="The Broad Institute Genome Sequencing Center for Infectious Disease"/>
            <person name="Wu L."/>
            <person name="Ma J."/>
        </authorList>
    </citation>
    <scope>NUCLEOTIDE SEQUENCE [LARGE SCALE GENOMIC DNA]</scope>
    <source>
        <strain evidence="3">KCTC 42587</strain>
    </source>
</reference>
<organism evidence="2 3">
    <name type="scientific">Bizionia sediminis</name>
    <dbReference type="NCBI Taxonomy" id="1737064"/>
    <lineage>
        <taxon>Bacteria</taxon>
        <taxon>Pseudomonadati</taxon>
        <taxon>Bacteroidota</taxon>
        <taxon>Flavobacteriia</taxon>
        <taxon>Flavobacteriales</taxon>
        <taxon>Flavobacteriaceae</taxon>
        <taxon>Bizionia</taxon>
    </lineage>
</organism>
<evidence type="ECO:0000256" key="1">
    <source>
        <dbReference type="SAM" id="SignalP"/>
    </source>
</evidence>
<evidence type="ECO:0008006" key="4">
    <source>
        <dbReference type="Google" id="ProtNLM"/>
    </source>
</evidence>
<name>A0ABW5KRB3_9FLAO</name>
<dbReference type="RefSeq" id="WP_376892531.1">
    <property type="nucleotide sequence ID" value="NZ_JBHULS010000002.1"/>
</dbReference>
<accession>A0ABW5KRB3</accession>
<feature type="chain" id="PRO_5046165860" description="Secreted protein" evidence="1">
    <location>
        <begin position="26"/>
        <end position="96"/>
    </location>
</feature>
<keyword evidence="1" id="KW-0732">Signal</keyword>
<dbReference type="Proteomes" id="UP001597472">
    <property type="component" value="Unassembled WGS sequence"/>
</dbReference>